<feature type="repeat" description="TPR" evidence="4">
    <location>
        <begin position="54"/>
        <end position="87"/>
    </location>
</feature>
<dbReference type="SUPFAM" id="SSF49464">
    <property type="entry name" value="Carboxypeptidase regulatory domain-like"/>
    <property type="match status" value="1"/>
</dbReference>
<comment type="subcellular location">
    <subcellularLocation>
        <location evidence="1">Cell outer membrane</location>
    </subcellularLocation>
</comment>
<dbReference type="InterPro" id="IPR008969">
    <property type="entry name" value="CarboxyPept-like_regulatory"/>
</dbReference>
<comment type="caution">
    <text evidence="7">The sequence shown here is derived from an EMBL/GenBank/DDBJ whole genome shotgun (WGS) entry which is preliminary data.</text>
</comment>
<accession>A0ABT6G4S1</accession>
<dbReference type="Pfam" id="PF13620">
    <property type="entry name" value="CarboxypepD_reg"/>
    <property type="match status" value="1"/>
</dbReference>
<organism evidence="7 8">
    <name type="scientific">Winogradskyella marincola</name>
    <dbReference type="NCBI Taxonomy" id="3037795"/>
    <lineage>
        <taxon>Bacteria</taxon>
        <taxon>Pseudomonadati</taxon>
        <taxon>Bacteroidota</taxon>
        <taxon>Flavobacteriia</taxon>
        <taxon>Flavobacteriales</taxon>
        <taxon>Flavobacteriaceae</taxon>
        <taxon>Winogradskyella</taxon>
    </lineage>
</organism>
<dbReference type="InterPro" id="IPR006664">
    <property type="entry name" value="OMP_bac"/>
</dbReference>
<evidence type="ECO:0000256" key="5">
    <source>
        <dbReference type="PROSITE-ProRule" id="PRU00473"/>
    </source>
</evidence>
<keyword evidence="8" id="KW-1185">Reference proteome</keyword>
<dbReference type="InterPro" id="IPR019734">
    <property type="entry name" value="TPR_rpt"/>
</dbReference>
<dbReference type="InterPro" id="IPR011042">
    <property type="entry name" value="6-blade_b-propeller_TolB-like"/>
</dbReference>
<keyword evidence="4" id="KW-0802">TPR repeat</keyword>
<dbReference type="Gene3D" id="2.120.10.30">
    <property type="entry name" value="TolB, C-terminal domain"/>
    <property type="match status" value="1"/>
</dbReference>
<dbReference type="EMBL" id="JARSBN010000009">
    <property type="protein sequence ID" value="MDG4717037.1"/>
    <property type="molecule type" value="Genomic_DNA"/>
</dbReference>
<evidence type="ECO:0000313" key="7">
    <source>
        <dbReference type="EMBL" id="MDG4717037.1"/>
    </source>
</evidence>
<dbReference type="CDD" id="cd07185">
    <property type="entry name" value="OmpA_C-like"/>
    <property type="match status" value="1"/>
</dbReference>
<dbReference type="Gene3D" id="3.30.1330.60">
    <property type="entry name" value="OmpA-like domain"/>
    <property type="match status" value="1"/>
</dbReference>
<dbReference type="InterPro" id="IPR011659">
    <property type="entry name" value="WD40"/>
</dbReference>
<dbReference type="PROSITE" id="PS50005">
    <property type="entry name" value="TPR"/>
    <property type="match status" value="1"/>
</dbReference>
<dbReference type="RefSeq" id="WP_278006462.1">
    <property type="nucleotide sequence ID" value="NZ_JARSBN010000009.1"/>
</dbReference>
<evidence type="ECO:0000256" key="4">
    <source>
        <dbReference type="PROSITE-ProRule" id="PRU00339"/>
    </source>
</evidence>
<dbReference type="PRINTS" id="PR01021">
    <property type="entry name" value="OMPADOMAIN"/>
</dbReference>
<dbReference type="SUPFAM" id="SSF103088">
    <property type="entry name" value="OmpA-like"/>
    <property type="match status" value="1"/>
</dbReference>
<proteinExistence type="predicted"/>
<evidence type="ECO:0000259" key="6">
    <source>
        <dbReference type="PROSITE" id="PS51123"/>
    </source>
</evidence>
<dbReference type="Proteomes" id="UP001529085">
    <property type="component" value="Unassembled WGS sequence"/>
</dbReference>
<dbReference type="Pfam" id="PF00691">
    <property type="entry name" value="OmpA"/>
    <property type="match status" value="1"/>
</dbReference>
<dbReference type="SUPFAM" id="SSF48452">
    <property type="entry name" value="TPR-like"/>
    <property type="match status" value="1"/>
</dbReference>
<evidence type="ECO:0000256" key="3">
    <source>
        <dbReference type="ARBA" id="ARBA00023237"/>
    </source>
</evidence>
<dbReference type="PANTHER" id="PTHR30329">
    <property type="entry name" value="STATOR ELEMENT OF FLAGELLAR MOTOR COMPLEX"/>
    <property type="match status" value="1"/>
</dbReference>
<dbReference type="PROSITE" id="PS51123">
    <property type="entry name" value="OMPA_2"/>
    <property type="match status" value="1"/>
</dbReference>
<reference evidence="7 8" key="1">
    <citation type="submission" date="2023-03" db="EMBL/GenBank/DDBJ databases">
        <title>Strain YYF002 represents a novel species in the genus Winogradskyella isolated from seawater.</title>
        <authorList>
            <person name="Fu Z.-Y."/>
        </authorList>
    </citation>
    <scope>NUCLEOTIDE SEQUENCE [LARGE SCALE GENOMIC DNA]</scope>
    <source>
        <strain evidence="7 8">YYF002</strain>
    </source>
</reference>
<dbReference type="InterPro" id="IPR011990">
    <property type="entry name" value="TPR-like_helical_dom_sf"/>
</dbReference>
<evidence type="ECO:0000313" key="8">
    <source>
        <dbReference type="Proteomes" id="UP001529085"/>
    </source>
</evidence>
<dbReference type="InterPro" id="IPR050330">
    <property type="entry name" value="Bact_OuterMem_StrucFunc"/>
</dbReference>
<dbReference type="Pfam" id="PF07676">
    <property type="entry name" value="PD40"/>
    <property type="match status" value="3"/>
</dbReference>
<dbReference type="InterPro" id="IPR006665">
    <property type="entry name" value="OmpA-like"/>
</dbReference>
<protein>
    <submittedName>
        <fullName evidence="7">OmpA family protein</fullName>
    </submittedName>
</protein>
<gene>
    <name evidence="7" type="ORF">P7122_14210</name>
</gene>
<dbReference type="SUPFAM" id="SSF82171">
    <property type="entry name" value="DPP6 N-terminal domain-like"/>
    <property type="match status" value="1"/>
</dbReference>
<keyword evidence="2 5" id="KW-0472">Membrane</keyword>
<evidence type="ECO:0000256" key="1">
    <source>
        <dbReference type="ARBA" id="ARBA00004442"/>
    </source>
</evidence>
<evidence type="ECO:0000256" key="2">
    <source>
        <dbReference type="ARBA" id="ARBA00023136"/>
    </source>
</evidence>
<keyword evidence="3" id="KW-0998">Cell outer membrane</keyword>
<feature type="domain" description="OmpA-like" evidence="6">
    <location>
        <begin position="504"/>
        <end position="623"/>
    </location>
</feature>
<dbReference type="Gene3D" id="1.25.40.10">
    <property type="entry name" value="Tetratricopeptide repeat domain"/>
    <property type="match status" value="1"/>
</dbReference>
<name>A0ABT6G4S1_9FLAO</name>
<dbReference type="InterPro" id="IPR036737">
    <property type="entry name" value="OmpA-like_sf"/>
</dbReference>
<dbReference type="PANTHER" id="PTHR30329:SF21">
    <property type="entry name" value="LIPOPROTEIN YIAD-RELATED"/>
    <property type="match status" value="1"/>
</dbReference>
<dbReference type="Gene3D" id="2.60.40.1120">
    <property type="entry name" value="Carboxypeptidase-like, regulatory domain"/>
    <property type="match status" value="1"/>
</dbReference>
<sequence length="623" mass="70149">MKNIISLFCLLLVTSISIGQNKKTEKADKLYNSYQYVDAIEEYLKLTTDNEVSAYVSVQLADSYYNIYNIEEASKWYKTALEKQPSAETYYKYAQVLKSQGKYKLANEQMDVFAKLMPEDERAKAYLKNPNYIPQLVEKDKLFNVEETTINDDKQSDFGAVLSNDNILYFVSTRKSSKKQDSWTKQSYLDIYKSIRNDDGTLSTPEEVAELNTQYHDGPLTISKDGKTMYFSRDGHSMGTYKKIKNNKVKLAQQGIYKATLIDGKWDKITALPINSNDYTVSHPSLSPDGKTLYFASNMPGGHGDTDIWKISINGSTYGNPVNMGENVNTSGKEGFPFIAEDDILYFASSGRQGFGGFDIFKCDLKNDTKAENLGNAINTKSDDFSFSVNAKNKIGYFSSNRSGADNIYLAIPICQFETYVIVKDKVTNTVLKNAEITISDSQNREIATQKSDKNGKTDFNVSCEDSYSISVSKKGYNDIIIPVTPSEGNDVTINVDLEPINEIITEREVKLNNIYFEFNKSNITQQGALELDKLVKIMKDYPDMNILVRSHTDTKGSADYNKKLSERRAKSTVQYLISKGVDKSRLSSEGVGSKEPLVKCTPNCTDSEDAQNRRSEFLIKKN</sequence>